<name>A0A9N8N164_9BURK</name>
<dbReference type="AlphaFoldDB" id="A0A9N8N164"/>
<evidence type="ECO:0000313" key="2">
    <source>
        <dbReference type="Proteomes" id="UP000675121"/>
    </source>
</evidence>
<gene>
    <name evidence="1" type="ORF">R70211_05375</name>
</gene>
<comment type="caution">
    <text evidence="1">The sequence shown here is derived from an EMBL/GenBank/DDBJ whole genome shotgun (WGS) entry which is preliminary data.</text>
</comment>
<keyword evidence="2" id="KW-1185">Reference proteome</keyword>
<proteinExistence type="predicted"/>
<reference evidence="1" key="1">
    <citation type="submission" date="2021-02" db="EMBL/GenBank/DDBJ databases">
        <authorList>
            <person name="Vanwijnsberghe S."/>
        </authorList>
    </citation>
    <scope>NUCLEOTIDE SEQUENCE</scope>
    <source>
        <strain evidence="1">R-70211</strain>
    </source>
</reference>
<sequence length="83" mass="8668">MGVTPGRAAGPMRAAEEVQADAGGEIAGVNQRADAVFTAPGGTGLDRMNCGRLFRHRLHWQLVTAALVVSLPGSNELDQQKGL</sequence>
<accession>A0A9N8N164</accession>
<dbReference type="EMBL" id="CAJNAS010000016">
    <property type="protein sequence ID" value="CAE6935653.1"/>
    <property type="molecule type" value="Genomic_DNA"/>
</dbReference>
<dbReference type="Proteomes" id="UP000675121">
    <property type="component" value="Unassembled WGS sequence"/>
</dbReference>
<evidence type="ECO:0000313" key="1">
    <source>
        <dbReference type="EMBL" id="CAE6935653.1"/>
    </source>
</evidence>
<protein>
    <submittedName>
        <fullName evidence="1">Uncharacterized protein</fullName>
    </submittedName>
</protein>
<organism evidence="1 2">
    <name type="scientific">Paraburkholderia domus</name>
    <dbReference type="NCBI Taxonomy" id="2793075"/>
    <lineage>
        <taxon>Bacteria</taxon>
        <taxon>Pseudomonadati</taxon>
        <taxon>Pseudomonadota</taxon>
        <taxon>Betaproteobacteria</taxon>
        <taxon>Burkholderiales</taxon>
        <taxon>Burkholderiaceae</taxon>
        <taxon>Paraburkholderia</taxon>
    </lineage>
</organism>